<name>A0A2T0MB09_9FLAO</name>
<feature type="active site" description="Proton acceptor" evidence="15">
    <location>
        <position position="82"/>
    </location>
</feature>
<keyword evidence="13" id="KW-0594">Phospholipid biosynthesis</keyword>
<protein>
    <submittedName>
        <fullName evidence="20">Diacylglycerol kinase (ATP)</fullName>
    </submittedName>
</protein>
<reference evidence="20 21" key="1">
    <citation type="submission" date="2018-03" db="EMBL/GenBank/DDBJ databases">
        <title>Genomic Encyclopedia of Archaeal and Bacterial Type Strains, Phase II (KMG-II): from individual species to whole genera.</title>
        <authorList>
            <person name="Goeker M."/>
        </authorList>
    </citation>
    <scope>NUCLEOTIDE SEQUENCE [LARGE SCALE GENOMIC DNA]</scope>
    <source>
        <strain evidence="20 21">DSM 25027</strain>
    </source>
</reference>
<keyword evidence="18" id="KW-0479">Metal-binding</keyword>
<organism evidence="20 21">
    <name type="scientific">Flagellimonas meridianipacifica</name>
    <dbReference type="NCBI Taxonomy" id="1080225"/>
    <lineage>
        <taxon>Bacteria</taxon>
        <taxon>Pseudomonadati</taxon>
        <taxon>Bacteroidota</taxon>
        <taxon>Flavobacteriia</taxon>
        <taxon>Flavobacteriales</taxon>
        <taxon>Flavobacteriaceae</taxon>
        <taxon>Flagellimonas</taxon>
    </lineage>
</organism>
<keyword evidence="4" id="KW-0444">Lipid biosynthesis</keyword>
<keyword evidence="10 19" id="KW-1133">Transmembrane helix</keyword>
<dbReference type="PANTHER" id="PTHR34299">
    <property type="entry name" value="DIACYLGLYCEROL KINASE"/>
    <property type="match status" value="1"/>
</dbReference>
<feature type="binding site" evidence="18">
    <location>
        <position position="89"/>
    </location>
    <ligand>
        <name>a divalent metal cation</name>
        <dbReference type="ChEBI" id="CHEBI:60240"/>
    </ligand>
</feature>
<evidence type="ECO:0000256" key="4">
    <source>
        <dbReference type="ARBA" id="ARBA00022516"/>
    </source>
</evidence>
<comment type="subcellular location">
    <subcellularLocation>
        <location evidence="1">Cell membrane</location>
        <topology evidence="1">Multi-pass membrane protein</topology>
    </subcellularLocation>
</comment>
<keyword evidence="14" id="KW-1208">Phospholipid metabolism</keyword>
<evidence type="ECO:0000313" key="21">
    <source>
        <dbReference type="Proteomes" id="UP000237640"/>
    </source>
</evidence>
<evidence type="ECO:0000256" key="9">
    <source>
        <dbReference type="ARBA" id="ARBA00022840"/>
    </source>
</evidence>
<evidence type="ECO:0000256" key="7">
    <source>
        <dbReference type="ARBA" id="ARBA00022741"/>
    </source>
</evidence>
<dbReference type="PANTHER" id="PTHR34299:SF1">
    <property type="entry name" value="DIACYLGLYCEROL KINASE"/>
    <property type="match status" value="1"/>
</dbReference>
<feature type="transmembrane region" description="Helical" evidence="19">
    <location>
        <begin position="68"/>
        <end position="88"/>
    </location>
</feature>
<feature type="binding site" evidence="17">
    <location>
        <position position="89"/>
    </location>
    <ligand>
        <name>ATP</name>
        <dbReference type="ChEBI" id="CHEBI:30616"/>
    </ligand>
</feature>
<keyword evidence="11" id="KW-0443">Lipid metabolism</keyword>
<keyword evidence="8 20" id="KW-0418">Kinase</keyword>
<keyword evidence="3" id="KW-1003">Cell membrane</keyword>
<keyword evidence="18" id="KW-0460">Magnesium</keyword>
<evidence type="ECO:0000256" key="19">
    <source>
        <dbReference type="SAM" id="Phobius"/>
    </source>
</evidence>
<keyword evidence="9 17" id="KW-0067">ATP-binding</keyword>
<dbReference type="GO" id="GO:0008654">
    <property type="term" value="P:phospholipid biosynthetic process"/>
    <property type="evidence" value="ECO:0007669"/>
    <property type="project" value="UniProtKB-KW"/>
</dbReference>
<feature type="binding site" evidence="16">
    <location>
        <position position="82"/>
    </location>
    <ligand>
        <name>substrate</name>
    </ligand>
</feature>
<keyword evidence="7 17" id="KW-0547">Nucleotide-binding</keyword>
<proteinExistence type="inferred from homology"/>
<dbReference type="AlphaFoldDB" id="A0A2T0MB09"/>
<dbReference type="Proteomes" id="UP000237640">
    <property type="component" value="Unassembled WGS sequence"/>
</dbReference>
<dbReference type="Gene3D" id="1.10.287.3610">
    <property type="match status" value="1"/>
</dbReference>
<feature type="binding site" evidence="18">
    <location>
        <position position="41"/>
    </location>
    <ligand>
        <name>a divalent metal cation</name>
        <dbReference type="ChEBI" id="CHEBI:60240"/>
    </ligand>
</feature>
<evidence type="ECO:0000256" key="13">
    <source>
        <dbReference type="ARBA" id="ARBA00023209"/>
    </source>
</evidence>
<evidence type="ECO:0000256" key="18">
    <source>
        <dbReference type="PIRSR" id="PIRSR600829-4"/>
    </source>
</evidence>
<dbReference type="GO" id="GO:0005524">
    <property type="term" value="F:ATP binding"/>
    <property type="evidence" value="ECO:0007669"/>
    <property type="project" value="UniProtKB-KW"/>
</dbReference>
<dbReference type="EMBL" id="PVYX01000002">
    <property type="protein sequence ID" value="PRX54684.1"/>
    <property type="molecule type" value="Genomic_DNA"/>
</dbReference>
<evidence type="ECO:0000256" key="16">
    <source>
        <dbReference type="PIRSR" id="PIRSR600829-2"/>
    </source>
</evidence>
<dbReference type="GO" id="GO:0016301">
    <property type="term" value="F:kinase activity"/>
    <property type="evidence" value="ECO:0007669"/>
    <property type="project" value="UniProtKB-KW"/>
</dbReference>
<comment type="cofactor">
    <cofactor evidence="18">
        <name>Mg(2+)</name>
        <dbReference type="ChEBI" id="CHEBI:18420"/>
    </cofactor>
    <text evidence="18">Mn(2+), Zn(2+), Cd(2+) and Co(2+) support activity to lesser extents.</text>
</comment>
<dbReference type="InterPro" id="IPR000829">
    <property type="entry name" value="DAGK"/>
</dbReference>
<feature type="transmembrane region" description="Helical" evidence="19">
    <location>
        <begin position="109"/>
        <end position="130"/>
    </location>
</feature>
<evidence type="ECO:0000256" key="1">
    <source>
        <dbReference type="ARBA" id="ARBA00004651"/>
    </source>
</evidence>
<feature type="binding site" evidence="17">
    <location>
        <position position="41"/>
    </location>
    <ligand>
        <name>ATP</name>
        <dbReference type="ChEBI" id="CHEBI:30616"/>
    </ligand>
</feature>
<evidence type="ECO:0000256" key="14">
    <source>
        <dbReference type="ARBA" id="ARBA00023264"/>
    </source>
</evidence>
<keyword evidence="5" id="KW-0808">Transferase</keyword>
<comment type="caution">
    <text evidence="20">The sequence shown here is derived from an EMBL/GenBank/DDBJ whole genome shotgun (WGS) entry which is preliminary data.</text>
</comment>
<evidence type="ECO:0000313" key="20">
    <source>
        <dbReference type="EMBL" id="PRX54684.1"/>
    </source>
</evidence>
<dbReference type="GO" id="GO:0046872">
    <property type="term" value="F:metal ion binding"/>
    <property type="evidence" value="ECO:0007669"/>
    <property type="project" value="UniProtKB-KW"/>
</dbReference>
<dbReference type="GO" id="GO:0005886">
    <property type="term" value="C:plasma membrane"/>
    <property type="evidence" value="ECO:0007669"/>
    <property type="project" value="UniProtKB-SubCell"/>
</dbReference>
<keyword evidence="21" id="KW-1185">Reference proteome</keyword>
<feature type="binding site" evidence="17">
    <location>
        <begin position="107"/>
        <end position="108"/>
    </location>
    <ligand>
        <name>ATP</name>
        <dbReference type="ChEBI" id="CHEBI:30616"/>
    </ligand>
</feature>
<keyword evidence="12 19" id="KW-0472">Membrane</keyword>
<dbReference type="Pfam" id="PF01219">
    <property type="entry name" value="DAGK_prokar"/>
    <property type="match status" value="1"/>
</dbReference>
<keyword evidence="6 19" id="KW-0812">Transmembrane</keyword>
<evidence type="ECO:0000256" key="17">
    <source>
        <dbReference type="PIRSR" id="PIRSR600829-3"/>
    </source>
</evidence>
<evidence type="ECO:0000256" key="5">
    <source>
        <dbReference type="ARBA" id="ARBA00022679"/>
    </source>
</evidence>
<feature type="binding site" evidence="17">
    <location>
        <begin position="98"/>
        <end position="100"/>
    </location>
    <ligand>
        <name>ATP</name>
        <dbReference type="ChEBI" id="CHEBI:30616"/>
    </ligand>
</feature>
<evidence type="ECO:0000256" key="12">
    <source>
        <dbReference type="ARBA" id="ARBA00023136"/>
    </source>
</evidence>
<accession>A0A2T0MB09</accession>
<evidence type="ECO:0000256" key="8">
    <source>
        <dbReference type="ARBA" id="ARBA00022777"/>
    </source>
</evidence>
<evidence type="ECO:0000256" key="2">
    <source>
        <dbReference type="ARBA" id="ARBA00005967"/>
    </source>
</evidence>
<evidence type="ECO:0000256" key="10">
    <source>
        <dbReference type="ARBA" id="ARBA00022989"/>
    </source>
</evidence>
<dbReference type="InterPro" id="IPR036945">
    <property type="entry name" value="DAGK_sf"/>
</dbReference>
<comment type="similarity">
    <text evidence="2">Belongs to the bacterial diacylglycerol kinase family.</text>
</comment>
<evidence type="ECO:0000256" key="3">
    <source>
        <dbReference type="ARBA" id="ARBA00022475"/>
    </source>
</evidence>
<evidence type="ECO:0000256" key="15">
    <source>
        <dbReference type="PIRSR" id="PIRSR600829-1"/>
    </source>
</evidence>
<evidence type="ECO:0000256" key="6">
    <source>
        <dbReference type="ARBA" id="ARBA00022692"/>
    </source>
</evidence>
<dbReference type="InterPro" id="IPR033717">
    <property type="entry name" value="UDPK"/>
</dbReference>
<feature type="transmembrane region" description="Helical" evidence="19">
    <location>
        <begin position="42"/>
        <end position="62"/>
    </location>
</feature>
<sequence>MNPTTKRHWKLSIMPKESFLANRIKSVGFALKGMFLLLKTEASIKIQFVIALCVTAAGFYFNISPTEWLIQLIAIGLVMGIEGVNTAIEKLADYVQPEHHEKIGFIKDISAGAVMIVSILASIVGFIIYLPKLF</sequence>
<evidence type="ECO:0000256" key="11">
    <source>
        <dbReference type="ARBA" id="ARBA00023098"/>
    </source>
</evidence>
<gene>
    <name evidence="20" type="ORF">CLV81_3088</name>
</gene>
<dbReference type="CDD" id="cd14265">
    <property type="entry name" value="UDPK_IM_like"/>
    <property type="match status" value="1"/>
</dbReference>